<evidence type="ECO:0000256" key="10">
    <source>
        <dbReference type="ARBA" id="ARBA00022989"/>
    </source>
</evidence>
<dbReference type="Gene3D" id="1.20.120.1780">
    <property type="entry name" value="UbiA prenyltransferase"/>
    <property type="match status" value="1"/>
</dbReference>
<dbReference type="FunFam" id="1.10.357.140:FF:000002">
    <property type="entry name" value="4-hydroxybenzoate octaprenyltransferase"/>
    <property type="match status" value="1"/>
</dbReference>
<dbReference type="EC" id="2.5.1.39" evidence="12 13"/>
<dbReference type="Gene3D" id="1.10.357.140">
    <property type="entry name" value="UbiA prenyltransferase"/>
    <property type="match status" value="1"/>
</dbReference>
<dbReference type="PROSITE" id="PS00943">
    <property type="entry name" value="UBIA"/>
    <property type="match status" value="1"/>
</dbReference>
<comment type="similarity">
    <text evidence="3 12">Belongs to the UbiA prenyltransferase family.</text>
</comment>
<dbReference type="CDD" id="cd13959">
    <property type="entry name" value="PT_UbiA_COQ2"/>
    <property type="match status" value="1"/>
</dbReference>
<keyword evidence="6 12" id="KW-0808">Transferase</keyword>
<dbReference type="UniPathway" id="UPA00232"/>
<evidence type="ECO:0000256" key="9">
    <source>
        <dbReference type="ARBA" id="ARBA00022842"/>
    </source>
</evidence>
<dbReference type="Pfam" id="PF01040">
    <property type="entry name" value="UbiA"/>
    <property type="match status" value="1"/>
</dbReference>
<dbReference type="NCBIfam" id="TIGR01474">
    <property type="entry name" value="ubiA_proteo"/>
    <property type="match status" value="1"/>
</dbReference>
<evidence type="ECO:0000256" key="3">
    <source>
        <dbReference type="ARBA" id="ARBA00005985"/>
    </source>
</evidence>
<evidence type="ECO:0000256" key="7">
    <source>
        <dbReference type="ARBA" id="ARBA00022688"/>
    </source>
</evidence>
<organism evidence="14 15">
    <name type="scientific">Aliidiomarina sanyensis</name>
    <dbReference type="NCBI Taxonomy" id="1249555"/>
    <lineage>
        <taxon>Bacteria</taxon>
        <taxon>Pseudomonadati</taxon>
        <taxon>Pseudomonadota</taxon>
        <taxon>Gammaproteobacteria</taxon>
        <taxon>Alteromonadales</taxon>
        <taxon>Idiomarinaceae</taxon>
        <taxon>Aliidiomarina</taxon>
    </lineage>
</organism>
<feature type="transmembrane region" description="Helical" evidence="12">
    <location>
        <begin position="198"/>
        <end position="225"/>
    </location>
</feature>
<dbReference type="RefSeq" id="WP_126776026.1">
    <property type="nucleotide sequence ID" value="NZ_PIPM01000002.1"/>
</dbReference>
<feature type="transmembrane region" description="Helical" evidence="12">
    <location>
        <begin position="263"/>
        <end position="283"/>
    </location>
</feature>
<feature type="transmembrane region" description="Helical" evidence="12">
    <location>
        <begin position="135"/>
        <end position="153"/>
    </location>
</feature>
<comment type="pathway">
    <text evidence="12">Cofactor biosynthesis; ubiquinone biosynthesis.</text>
</comment>
<feature type="transmembrane region" description="Helical" evidence="12">
    <location>
        <begin position="231"/>
        <end position="251"/>
    </location>
</feature>
<keyword evidence="15" id="KW-1185">Reference proteome</keyword>
<keyword evidence="9 12" id="KW-0460">Magnesium</keyword>
<dbReference type="InterPro" id="IPR006370">
    <property type="entry name" value="HB_polyprenyltransferase-like"/>
</dbReference>
<keyword evidence="5 12" id="KW-0997">Cell inner membrane</keyword>
<comment type="subcellular location">
    <subcellularLocation>
        <location evidence="12">Cell inner membrane</location>
        <topology evidence="12">Multi-pass membrane protein</topology>
    </subcellularLocation>
    <subcellularLocation>
        <location evidence="2">Membrane</location>
        <topology evidence="2">Multi-pass membrane protein</topology>
    </subcellularLocation>
</comment>
<dbReference type="GO" id="GO:0005886">
    <property type="term" value="C:plasma membrane"/>
    <property type="evidence" value="ECO:0007669"/>
    <property type="project" value="UniProtKB-SubCell"/>
</dbReference>
<evidence type="ECO:0000256" key="11">
    <source>
        <dbReference type="ARBA" id="ARBA00023136"/>
    </source>
</evidence>
<evidence type="ECO:0000256" key="2">
    <source>
        <dbReference type="ARBA" id="ARBA00004141"/>
    </source>
</evidence>
<dbReference type="FunFam" id="1.20.120.1780:FF:000001">
    <property type="entry name" value="4-hydroxybenzoate octaprenyltransferase"/>
    <property type="match status" value="1"/>
</dbReference>
<dbReference type="EMBL" id="PIPM01000002">
    <property type="protein sequence ID" value="RUO35647.1"/>
    <property type="molecule type" value="Genomic_DNA"/>
</dbReference>
<dbReference type="PANTHER" id="PTHR11048:SF28">
    <property type="entry name" value="4-HYDROXYBENZOATE POLYPRENYLTRANSFERASE, MITOCHONDRIAL"/>
    <property type="match status" value="1"/>
</dbReference>
<comment type="cofactor">
    <cofactor evidence="1 12">
        <name>Mg(2+)</name>
        <dbReference type="ChEBI" id="CHEBI:18420"/>
    </cofactor>
</comment>
<feature type="transmembrane region" description="Helical" evidence="12">
    <location>
        <begin position="85"/>
        <end position="105"/>
    </location>
</feature>
<comment type="caution">
    <text evidence="14">The sequence shown here is derived from an EMBL/GenBank/DDBJ whole genome shotgun (WGS) entry which is preliminary data.</text>
</comment>
<evidence type="ECO:0000313" key="14">
    <source>
        <dbReference type="EMBL" id="RUO35647.1"/>
    </source>
</evidence>
<keyword evidence="8 12" id="KW-0812">Transmembrane</keyword>
<dbReference type="AlphaFoldDB" id="A0A432WPN9"/>
<dbReference type="PANTHER" id="PTHR11048">
    <property type="entry name" value="PRENYLTRANSFERASES"/>
    <property type="match status" value="1"/>
</dbReference>
<evidence type="ECO:0000256" key="4">
    <source>
        <dbReference type="ARBA" id="ARBA00022475"/>
    </source>
</evidence>
<evidence type="ECO:0000313" key="15">
    <source>
        <dbReference type="Proteomes" id="UP000288405"/>
    </source>
</evidence>
<keyword evidence="4 12" id="KW-1003">Cell membrane</keyword>
<sequence>MTRFDHYRALMRMDKPIGTWLLAWPTFWALLIAGNGDPSVRLVAIFAAGVFLMRSAGCVINDFADRKLDGHVARTKDRPLASGKVTSSEALILFAVLIILAFMLVLTLNTLTILLSFVAAALAIAYPFSKRVTHLPQFVLGAAFSMAIPMAFAAQTNSLPLICWILFVANVLWTVAYDTEYAMVDRADDLKAGIKSTAILFGQYDILVVGGLQAATIFLLGVVGWMIDATWLFWLALITMAAFFVWQLWLIRDREPSACFLAFRQNHYAGMIVCIGLALHYWLPIPFGSAPM</sequence>
<dbReference type="Proteomes" id="UP000288405">
    <property type="component" value="Unassembled WGS sequence"/>
</dbReference>
<keyword evidence="10 12" id="KW-1133">Transmembrane helix</keyword>
<evidence type="ECO:0000256" key="12">
    <source>
        <dbReference type="HAMAP-Rule" id="MF_01635"/>
    </source>
</evidence>
<dbReference type="GO" id="GO:0006744">
    <property type="term" value="P:ubiquinone biosynthetic process"/>
    <property type="evidence" value="ECO:0007669"/>
    <property type="project" value="UniProtKB-UniRule"/>
</dbReference>
<dbReference type="GO" id="GO:0008412">
    <property type="term" value="F:4-hydroxybenzoate polyprenyltransferase activity"/>
    <property type="evidence" value="ECO:0007669"/>
    <property type="project" value="UniProtKB-UniRule"/>
</dbReference>
<name>A0A432WPN9_9GAMM</name>
<dbReference type="HAMAP" id="MF_01635">
    <property type="entry name" value="UbiA"/>
    <property type="match status" value="1"/>
</dbReference>
<reference evidence="14 15" key="1">
    <citation type="journal article" date="2011" name="Front. Microbiol.">
        <title>Genomic signatures of strain selection and enhancement in Bacillus atrophaeus var. globigii, a historical biowarfare simulant.</title>
        <authorList>
            <person name="Gibbons H.S."/>
            <person name="Broomall S.M."/>
            <person name="McNew L.A."/>
            <person name="Daligault H."/>
            <person name="Chapman C."/>
            <person name="Bruce D."/>
            <person name="Karavis M."/>
            <person name="Krepps M."/>
            <person name="McGregor P.A."/>
            <person name="Hong C."/>
            <person name="Park K.H."/>
            <person name="Akmal A."/>
            <person name="Feldman A."/>
            <person name="Lin J.S."/>
            <person name="Chang W.E."/>
            <person name="Higgs B.W."/>
            <person name="Demirev P."/>
            <person name="Lindquist J."/>
            <person name="Liem A."/>
            <person name="Fochler E."/>
            <person name="Read T.D."/>
            <person name="Tapia R."/>
            <person name="Johnson S."/>
            <person name="Bishop-Lilly K.A."/>
            <person name="Detter C."/>
            <person name="Han C."/>
            <person name="Sozhamannan S."/>
            <person name="Rosenzweig C.N."/>
            <person name="Skowronski E.W."/>
        </authorList>
    </citation>
    <scope>NUCLEOTIDE SEQUENCE [LARGE SCALE GENOMIC DNA]</scope>
    <source>
        <strain evidence="14 15">GYP-17</strain>
    </source>
</reference>
<feature type="transmembrane region" description="Helical" evidence="12">
    <location>
        <begin position="43"/>
        <end position="64"/>
    </location>
</feature>
<proteinExistence type="inferred from homology"/>
<dbReference type="InterPro" id="IPR000537">
    <property type="entry name" value="UbiA_prenyltransferase"/>
</dbReference>
<comment type="catalytic activity">
    <reaction evidence="12">
        <text>all-trans-octaprenyl diphosphate + 4-hydroxybenzoate = 4-hydroxy-3-(all-trans-octaprenyl)benzoate + diphosphate</text>
        <dbReference type="Rhea" id="RHEA:27782"/>
        <dbReference type="ChEBI" id="CHEBI:1617"/>
        <dbReference type="ChEBI" id="CHEBI:17879"/>
        <dbReference type="ChEBI" id="CHEBI:33019"/>
        <dbReference type="ChEBI" id="CHEBI:57711"/>
        <dbReference type="EC" id="2.5.1.39"/>
    </reaction>
</comment>
<dbReference type="InterPro" id="IPR044878">
    <property type="entry name" value="UbiA_sf"/>
</dbReference>
<protein>
    <recommendedName>
        <fullName evidence="12 13">4-hydroxybenzoate octaprenyltransferase</fullName>
        <ecNumber evidence="12 13">2.5.1.39</ecNumber>
    </recommendedName>
    <alternativeName>
        <fullName evidence="12">4-HB polyprenyltransferase</fullName>
    </alternativeName>
</protein>
<evidence type="ECO:0000256" key="13">
    <source>
        <dbReference type="NCBIfam" id="TIGR01474"/>
    </source>
</evidence>
<dbReference type="InterPro" id="IPR030470">
    <property type="entry name" value="UbiA_prenylTrfase_CS"/>
</dbReference>
<feature type="transmembrane region" description="Helical" evidence="12">
    <location>
        <begin position="159"/>
        <end position="177"/>
    </location>
</feature>
<evidence type="ECO:0000256" key="6">
    <source>
        <dbReference type="ARBA" id="ARBA00022679"/>
    </source>
</evidence>
<evidence type="ECO:0000256" key="8">
    <source>
        <dbReference type="ARBA" id="ARBA00022692"/>
    </source>
</evidence>
<dbReference type="InterPro" id="IPR039653">
    <property type="entry name" value="Prenyltransferase"/>
</dbReference>
<gene>
    <name evidence="12 14" type="primary">ubiA</name>
    <name evidence="14" type="ORF">CWE11_02480</name>
</gene>
<accession>A0A432WPN9</accession>
<evidence type="ECO:0000256" key="5">
    <source>
        <dbReference type="ARBA" id="ARBA00022519"/>
    </source>
</evidence>
<comment type="function">
    <text evidence="12">Catalyzes the prenylation of para-hydroxybenzoate (PHB) with an all-trans polyprenyl group. Mediates the second step in the final reaction sequence of ubiquinone-8 (UQ-8) biosynthesis, which is the condensation of the polyisoprenoid side chain with PHB, generating the first membrane-bound Q intermediate 3-octaprenyl-4-hydroxybenzoate.</text>
</comment>
<keyword evidence="11 12" id="KW-0472">Membrane</keyword>
<dbReference type="OrthoDB" id="9782418at2"/>
<keyword evidence="7 12" id="KW-0831">Ubiquinone biosynthesis</keyword>
<feature type="transmembrane region" description="Helical" evidence="12">
    <location>
        <begin position="111"/>
        <end position="128"/>
    </location>
</feature>
<evidence type="ECO:0000256" key="1">
    <source>
        <dbReference type="ARBA" id="ARBA00001946"/>
    </source>
</evidence>